<gene>
    <name evidence="3" type="ORF">K1Y79_03965</name>
</gene>
<feature type="transmembrane region" description="Helical" evidence="2">
    <location>
        <begin position="879"/>
        <end position="898"/>
    </location>
</feature>
<keyword evidence="2" id="KW-1133">Transmembrane helix</keyword>
<dbReference type="SUPFAM" id="SSF82714">
    <property type="entry name" value="Multidrug efflux transporter AcrB TolC docking domain, DN and DC subdomains"/>
    <property type="match status" value="2"/>
</dbReference>
<dbReference type="Proteomes" id="UP000812961">
    <property type="component" value="Unassembled WGS sequence"/>
</dbReference>
<feature type="transmembrane region" description="Helical" evidence="2">
    <location>
        <begin position="12"/>
        <end position="32"/>
    </location>
</feature>
<proteinExistence type="predicted"/>
<reference evidence="3 4" key="1">
    <citation type="submission" date="2021-08" db="EMBL/GenBank/DDBJ databases">
        <title>The genome sequence of Chitinophaga sp. B61.</title>
        <authorList>
            <person name="Zhang X."/>
        </authorList>
    </citation>
    <scope>NUCLEOTIDE SEQUENCE [LARGE SCALE GENOMIC DNA]</scope>
    <source>
        <strain evidence="3 4">B61</strain>
    </source>
</reference>
<dbReference type="Gene3D" id="3.30.70.1430">
    <property type="entry name" value="Multidrug efflux transporter AcrB pore domain"/>
    <property type="match status" value="2"/>
</dbReference>
<evidence type="ECO:0000256" key="2">
    <source>
        <dbReference type="SAM" id="Phobius"/>
    </source>
</evidence>
<evidence type="ECO:0000256" key="1">
    <source>
        <dbReference type="SAM" id="Coils"/>
    </source>
</evidence>
<keyword evidence="1" id="KW-0175">Coiled coil</keyword>
<feature type="coiled-coil region" evidence="1">
    <location>
        <begin position="1334"/>
        <end position="1368"/>
    </location>
</feature>
<dbReference type="Gene3D" id="3.30.70.1320">
    <property type="entry name" value="Multidrug efflux transporter AcrB pore domain like"/>
    <property type="match status" value="1"/>
</dbReference>
<dbReference type="RefSeq" id="WP_220248701.1">
    <property type="nucleotide sequence ID" value="NZ_JAICCF010000001.1"/>
</dbReference>
<feature type="transmembrane region" description="Helical" evidence="2">
    <location>
        <begin position="360"/>
        <end position="383"/>
    </location>
</feature>
<dbReference type="Gene3D" id="3.30.70.1440">
    <property type="entry name" value="Multidrug efflux transporter AcrB pore domain"/>
    <property type="match status" value="1"/>
</dbReference>
<evidence type="ECO:0000313" key="3">
    <source>
        <dbReference type="EMBL" id="MBW8683481.1"/>
    </source>
</evidence>
<feature type="transmembrane region" description="Helical" evidence="2">
    <location>
        <begin position="464"/>
        <end position="493"/>
    </location>
</feature>
<feature type="transmembrane region" description="Helical" evidence="2">
    <location>
        <begin position="524"/>
        <end position="543"/>
    </location>
</feature>
<dbReference type="InterPro" id="IPR027463">
    <property type="entry name" value="AcrB_DN_DC_subdom"/>
</dbReference>
<accession>A0ABS7G7Q7</accession>
<dbReference type="PANTHER" id="PTHR32063:SF18">
    <property type="entry name" value="CATION EFFLUX SYSTEM PROTEIN"/>
    <property type="match status" value="1"/>
</dbReference>
<dbReference type="InterPro" id="IPR001036">
    <property type="entry name" value="Acrflvin-R"/>
</dbReference>
<dbReference type="Gene3D" id="1.20.1640.10">
    <property type="entry name" value="Multidrug efflux transporter AcrB transmembrane domain"/>
    <property type="match status" value="2"/>
</dbReference>
<feature type="transmembrane region" description="Helical" evidence="2">
    <location>
        <begin position="979"/>
        <end position="1003"/>
    </location>
</feature>
<feature type="transmembrane region" description="Helical" evidence="2">
    <location>
        <begin position="1015"/>
        <end position="1035"/>
    </location>
</feature>
<evidence type="ECO:0000313" key="4">
    <source>
        <dbReference type="Proteomes" id="UP000812961"/>
    </source>
</evidence>
<feature type="transmembrane region" description="Helical" evidence="2">
    <location>
        <begin position="853"/>
        <end position="872"/>
    </location>
</feature>
<name>A0ABS7G7Q7_9BACT</name>
<dbReference type="PANTHER" id="PTHR32063">
    <property type="match status" value="1"/>
</dbReference>
<feature type="transmembrane region" description="Helical" evidence="2">
    <location>
        <begin position="954"/>
        <end position="973"/>
    </location>
</feature>
<keyword evidence="4" id="KW-1185">Reference proteome</keyword>
<dbReference type="SUPFAM" id="SSF82693">
    <property type="entry name" value="Multidrug efflux transporter AcrB pore domain, PN1, PN2, PC1 and PC2 subdomains"/>
    <property type="match status" value="2"/>
</dbReference>
<feature type="transmembrane region" description="Helical" evidence="2">
    <location>
        <begin position="430"/>
        <end position="452"/>
    </location>
</feature>
<dbReference type="Pfam" id="PF00873">
    <property type="entry name" value="ACR_tran"/>
    <property type="match status" value="1"/>
</dbReference>
<comment type="caution">
    <text evidence="3">The sequence shown here is derived from an EMBL/GenBank/DDBJ whole genome shotgun (WGS) entry which is preliminary data.</text>
</comment>
<sequence>MSLLHYIVTRKKIVAIFSILLMLCGMVAFYQLPRAADPPLVIRQALLMTPYPGANAYQVEKEVTAPIEKLLSQFEEVKMKKTTSISQPGMSFITITLHDKIKEPDVFWNKLRLQLATFKNQLPLNARESMLNTDFSTVVSTLISISSETKTIDELQSVADKLENQLRKIPQAWQIKQYGRQQKELLIHLDPEKLRQYRLSLSHVAAIIQSQNILLHSGTFTTNQLNIPFSADGRFVGKSFVEEILIFNGNDHAVRLRDIADINFQYVEHQPTIESKGKSCIVLAVAMQHGYNTLNFGRQIDRSLSDIKAIVSEDISIEKVIDEPAFVADTVNQFSVELTIAMITVFAILAFLLPFRIAVLAALSAPFSILLSLAAMRCIGITINQVSLAAIMIVFGALTDDAIVIADAYTERLSKGNTPYQAVIHATRKFFISIAIATACIIVTFLPMHFILDGLAGQLLQPLAPTIAIALTSSLIVSITVMPLLLQLVMPVLPTYKRQTRRTALVESLHRNYQETLGKLNRHWVMALAGAYSLVALALYFLATGPLEMFPDADTKQFTIEVDLRPGTASEKVSKTTRDIDSILHKQNGIIRTLVFNGTVAPRFHATYAPPMPASHRAQILVMTTGKSATKKLIVSLQHQLDKVDINARIRIRPLSYNQTAAPIEVRVLGEDLASMTKQASEVERFMSSTSGIRSTSILGSDKVLQATVLVDKPTASLKGISNATLSQYLVANIEGIPVSDITFNDNHYPLILKTSINPNLYQSMMEMYIPAVSGSFIPLTDFASIKMSWLPFNIPHIAGNRTFTVSGDLTKERTALDITYELYKKLSLSNAAMSNYEVAGAWQDVNENLPGLLTSFAITALLIFLIVFPLFGSIRKTAAVACSFPFILVGVAIGLRITSAPLGFMAIMGTIAVLGIAIRNAIILLEEIGNLESFNYQLPEATLKATIHRARPIILTCLSAALALLPMAFSGMALWGPFAASLCFGLLAYTMFTLTVFPVLLIRVSALRLKKRKLLLSTVTMLILCLSANGQKILTLEDCRSRALLYSYKHVAAVNSLRMSQANTSLLRHNYRPVVEANLTGYGIDNHIGKILPSQGLFTSVQLVQPLLLPTQQNIMREARLKQELSQTAVNLTASTVLQTAEQLYFELIALSEKKQAIKQTQKYMHELVTQALHFRDLGMISANAVKELEIQVARIQLDSLHTAGTCSHLRQSLSRMLDDNDWEIADSSFDKLLRDQPMPQETNPVKFPAIKPFDLQVEIEKNNYRLLRKYHSPTVAFVANGYVSQIAGQNALFTDQRWLGYLAGIRLSIPVSDFGRITYRKYLQSLRLRGAAIERKIQADNLQEQYNQLQIQIREAQAQLHLNEQLANLSFEQLCSAKDMQKAGVFNEQTVLFAVQNLIQAKSNIADSKRDLCILQSQLRYLTE</sequence>
<dbReference type="Gene3D" id="3.30.2090.10">
    <property type="entry name" value="Multidrug efflux transporter AcrB TolC docking domain, DN and DC subdomains"/>
    <property type="match status" value="2"/>
</dbReference>
<dbReference type="EMBL" id="JAICCF010000001">
    <property type="protein sequence ID" value="MBW8683481.1"/>
    <property type="molecule type" value="Genomic_DNA"/>
</dbReference>
<dbReference type="PRINTS" id="PR00702">
    <property type="entry name" value="ACRIFLAVINRP"/>
</dbReference>
<organism evidence="3 4">
    <name type="scientific">Chitinophaga rhizophila</name>
    <dbReference type="NCBI Taxonomy" id="2866212"/>
    <lineage>
        <taxon>Bacteria</taxon>
        <taxon>Pseudomonadati</taxon>
        <taxon>Bacteroidota</taxon>
        <taxon>Chitinophagia</taxon>
        <taxon>Chitinophagales</taxon>
        <taxon>Chitinophagaceae</taxon>
        <taxon>Chitinophaga</taxon>
    </lineage>
</organism>
<keyword evidence="2" id="KW-0812">Transmembrane</keyword>
<feature type="transmembrane region" description="Helical" evidence="2">
    <location>
        <begin position="904"/>
        <end position="926"/>
    </location>
</feature>
<feature type="coiled-coil region" evidence="1">
    <location>
        <begin position="145"/>
        <end position="172"/>
    </location>
</feature>
<protein>
    <submittedName>
        <fullName evidence="3">Efflux RND transporter permease subunit</fullName>
    </submittedName>
</protein>
<dbReference type="Gene3D" id="1.20.1600.10">
    <property type="entry name" value="Outer membrane efflux proteins (OEP)"/>
    <property type="match status" value="1"/>
</dbReference>
<dbReference type="SUPFAM" id="SSF56954">
    <property type="entry name" value="Outer membrane efflux proteins (OEP)"/>
    <property type="match status" value="1"/>
</dbReference>
<dbReference type="SUPFAM" id="SSF82866">
    <property type="entry name" value="Multidrug efflux transporter AcrB transmembrane domain"/>
    <property type="match status" value="2"/>
</dbReference>
<keyword evidence="2" id="KW-0472">Membrane</keyword>